<keyword evidence="7" id="KW-0227">DNA damage</keyword>
<dbReference type="Pfam" id="PF01035">
    <property type="entry name" value="DNA_binding_1"/>
    <property type="match status" value="1"/>
</dbReference>
<organism evidence="14">
    <name type="scientific">Petromyces alliaceus</name>
    <name type="common">Aspergillus alliaceus</name>
    <dbReference type="NCBI Taxonomy" id="209559"/>
    <lineage>
        <taxon>Eukaryota</taxon>
        <taxon>Fungi</taxon>
        <taxon>Dikarya</taxon>
        <taxon>Ascomycota</taxon>
        <taxon>Pezizomycotina</taxon>
        <taxon>Eurotiomycetes</taxon>
        <taxon>Eurotiomycetidae</taxon>
        <taxon>Eurotiales</taxon>
        <taxon>Aspergillaceae</taxon>
        <taxon>Aspergillus</taxon>
        <taxon>Aspergillus subgen. Circumdati</taxon>
    </lineage>
</organism>
<protein>
    <recommendedName>
        <fullName evidence="4">Methylated-DNA--protein-cysteine methyltransferase</fullName>
        <ecNumber evidence="3">2.1.1.63</ecNumber>
    </recommendedName>
    <alternativeName>
        <fullName evidence="9">6-O-methylguanine-DNA methyltransferase</fullName>
    </alternativeName>
    <alternativeName>
        <fullName evidence="10">O-6-methylguanine-DNA-alkyltransferase</fullName>
    </alternativeName>
</protein>
<dbReference type="PANTHER" id="PTHR10815:SF13">
    <property type="entry name" value="METHYLATED-DNA--PROTEIN-CYSTEINE METHYLTRANSFERASE"/>
    <property type="match status" value="1"/>
</dbReference>
<proteinExistence type="inferred from homology"/>
<dbReference type="InterPro" id="IPR001497">
    <property type="entry name" value="MethylDNA_cys_MeTrfase_AS"/>
</dbReference>
<dbReference type="CDD" id="cd06445">
    <property type="entry name" value="ATase"/>
    <property type="match status" value="1"/>
</dbReference>
<dbReference type="InterPro" id="IPR014048">
    <property type="entry name" value="MethylDNA_cys_MeTrfase_DNA-bd"/>
</dbReference>
<feature type="region of interest" description="Disordered" evidence="12">
    <location>
        <begin position="1"/>
        <end position="41"/>
    </location>
</feature>
<dbReference type="GO" id="GO:0006281">
    <property type="term" value="P:DNA repair"/>
    <property type="evidence" value="ECO:0007669"/>
    <property type="project" value="UniProtKB-KW"/>
</dbReference>
<dbReference type="PANTHER" id="PTHR10815">
    <property type="entry name" value="METHYLATED-DNA--PROTEIN-CYSTEINE METHYLTRANSFERASE"/>
    <property type="match status" value="1"/>
</dbReference>
<dbReference type="PROSITE" id="PS00374">
    <property type="entry name" value="MGMT"/>
    <property type="match status" value="1"/>
</dbReference>
<dbReference type="EC" id="2.1.1.63" evidence="3"/>
<keyword evidence="6 14" id="KW-0808">Transferase</keyword>
<comment type="catalytic activity">
    <reaction evidence="11">
        <text>a 6-O-methyl-2'-deoxyguanosine in DNA + L-cysteinyl-[protein] = S-methyl-L-cysteinyl-[protein] + a 2'-deoxyguanosine in DNA</text>
        <dbReference type="Rhea" id="RHEA:24000"/>
        <dbReference type="Rhea" id="RHEA-COMP:10131"/>
        <dbReference type="Rhea" id="RHEA-COMP:10132"/>
        <dbReference type="Rhea" id="RHEA-COMP:11367"/>
        <dbReference type="Rhea" id="RHEA-COMP:11368"/>
        <dbReference type="ChEBI" id="CHEBI:29950"/>
        <dbReference type="ChEBI" id="CHEBI:82612"/>
        <dbReference type="ChEBI" id="CHEBI:85445"/>
        <dbReference type="ChEBI" id="CHEBI:85448"/>
        <dbReference type="EC" id="2.1.1.63"/>
    </reaction>
</comment>
<evidence type="ECO:0000256" key="12">
    <source>
        <dbReference type="SAM" id="MobiDB-lite"/>
    </source>
</evidence>
<keyword evidence="5 14" id="KW-0489">Methyltransferase</keyword>
<feature type="domain" description="Methylated-DNA-[protein]-cysteine S-methyltransferase DNA binding" evidence="13">
    <location>
        <begin position="44"/>
        <end position="129"/>
    </location>
</feature>
<dbReference type="GO" id="GO:0032259">
    <property type="term" value="P:methylation"/>
    <property type="evidence" value="ECO:0007669"/>
    <property type="project" value="UniProtKB-KW"/>
</dbReference>
<dbReference type="Gene3D" id="1.10.10.10">
    <property type="entry name" value="Winged helix-like DNA-binding domain superfamily/Winged helix DNA-binding domain"/>
    <property type="match status" value="1"/>
</dbReference>
<keyword evidence="8" id="KW-0234">DNA repair</keyword>
<evidence type="ECO:0000256" key="10">
    <source>
        <dbReference type="ARBA" id="ARBA00031621"/>
    </source>
</evidence>
<dbReference type="AlphaFoldDB" id="A0A5N7C7T3"/>
<feature type="compositionally biased region" description="Low complexity" evidence="12">
    <location>
        <begin position="1"/>
        <end position="20"/>
    </location>
</feature>
<evidence type="ECO:0000256" key="8">
    <source>
        <dbReference type="ARBA" id="ARBA00023204"/>
    </source>
</evidence>
<evidence type="ECO:0000256" key="7">
    <source>
        <dbReference type="ARBA" id="ARBA00022763"/>
    </source>
</evidence>
<dbReference type="SUPFAM" id="SSF46767">
    <property type="entry name" value="Methylated DNA-protein cysteine methyltransferase, C-terminal domain"/>
    <property type="match status" value="1"/>
</dbReference>
<evidence type="ECO:0000256" key="4">
    <source>
        <dbReference type="ARBA" id="ARBA00015377"/>
    </source>
</evidence>
<dbReference type="OrthoDB" id="1907495at2759"/>
<comment type="similarity">
    <text evidence="2">Belongs to the MGMT family.</text>
</comment>
<sequence length="153" mass="16717">MTTIQTPPTSTLTPTSTKSPLHPQDTALKKQAHRITSHPTLSPHRRRVYLALLSIPRGRWTTYSALAKHLHSSARAIGTAMRTNPFAPDVPCHRVLAADGSLGGYMGAGPASGSANLARKRTMLEDEGVEFEWVDRGTKSGWRARGECFVKFP</sequence>
<evidence type="ECO:0000313" key="14">
    <source>
        <dbReference type="EMBL" id="KAE8390201.1"/>
    </source>
</evidence>
<evidence type="ECO:0000256" key="1">
    <source>
        <dbReference type="ARBA" id="ARBA00001286"/>
    </source>
</evidence>
<dbReference type="GO" id="GO:0003908">
    <property type="term" value="F:methylated-DNA-[protein]-cysteine S-methyltransferase activity"/>
    <property type="evidence" value="ECO:0007669"/>
    <property type="project" value="UniProtKB-EC"/>
</dbReference>
<name>A0A5N7C7T3_PETAA</name>
<comment type="catalytic activity">
    <reaction evidence="1">
        <text>a 4-O-methyl-thymidine in DNA + L-cysteinyl-[protein] = a thymidine in DNA + S-methyl-L-cysteinyl-[protein]</text>
        <dbReference type="Rhea" id="RHEA:53428"/>
        <dbReference type="Rhea" id="RHEA-COMP:10131"/>
        <dbReference type="Rhea" id="RHEA-COMP:10132"/>
        <dbReference type="Rhea" id="RHEA-COMP:13555"/>
        <dbReference type="Rhea" id="RHEA-COMP:13556"/>
        <dbReference type="ChEBI" id="CHEBI:29950"/>
        <dbReference type="ChEBI" id="CHEBI:82612"/>
        <dbReference type="ChEBI" id="CHEBI:137386"/>
        <dbReference type="ChEBI" id="CHEBI:137387"/>
        <dbReference type="EC" id="2.1.1.63"/>
    </reaction>
</comment>
<evidence type="ECO:0000256" key="5">
    <source>
        <dbReference type="ARBA" id="ARBA00022603"/>
    </source>
</evidence>
<gene>
    <name evidence="14" type="ORF">BDV23DRAFT_183698</name>
</gene>
<dbReference type="EMBL" id="ML735257">
    <property type="protein sequence ID" value="KAE8390201.1"/>
    <property type="molecule type" value="Genomic_DNA"/>
</dbReference>
<accession>A0A5N7C7T3</accession>
<evidence type="ECO:0000256" key="11">
    <source>
        <dbReference type="ARBA" id="ARBA00049348"/>
    </source>
</evidence>
<evidence type="ECO:0000256" key="9">
    <source>
        <dbReference type="ARBA" id="ARBA00030795"/>
    </source>
</evidence>
<dbReference type="Proteomes" id="UP000326877">
    <property type="component" value="Unassembled WGS sequence"/>
</dbReference>
<dbReference type="NCBIfam" id="TIGR00589">
    <property type="entry name" value="ogt"/>
    <property type="match status" value="1"/>
</dbReference>
<evidence type="ECO:0000256" key="3">
    <source>
        <dbReference type="ARBA" id="ARBA00011918"/>
    </source>
</evidence>
<evidence type="ECO:0000256" key="2">
    <source>
        <dbReference type="ARBA" id="ARBA00008711"/>
    </source>
</evidence>
<evidence type="ECO:0000259" key="13">
    <source>
        <dbReference type="Pfam" id="PF01035"/>
    </source>
</evidence>
<evidence type="ECO:0000256" key="6">
    <source>
        <dbReference type="ARBA" id="ARBA00022679"/>
    </source>
</evidence>
<dbReference type="InterPro" id="IPR036217">
    <property type="entry name" value="MethylDNA_cys_MeTrfase_DNAb"/>
</dbReference>
<dbReference type="InterPro" id="IPR036388">
    <property type="entry name" value="WH-like_DNA-bd_sf"/>
</dbReference>
<reference evidence="14" key="1">
    <citation type="submission" date="2019-04" db="EMBL/GenBank/DDBJ databases">
        <title>Friends and foes A comparative genomics studyof 23 Aspergillus species from section Flavi.</title>
        <authorList>
            <consortium name="DOE Joint Genome Institute"/>
            <person name="Kjaerbolling I."/>
            <person name="Vesth T."/>
            <person name="Frisvad J.C."/>
            <person name="Nybo J.L."/>
            <person name="Theobald S."/>
            <person name="Kildgaard S."/>
            <person name="Isbrandt T."/>
            <person name="Kuo A."/>
            <person name="Sato A."/>
            <person name="Lyhne E.K."/>
            <person name="Kogle M.E."/>
            <person name="Wiebenga A."/>
            <person name="Kun R.S."/>
            <person name="Lubbers R.J."/>
            <person name="Makela M.R."/>
            <person name="Barry K."/>
            <person name="Chovatia M."/>
            <person name="Clum A."/>
            <person name="Daum C."/>
            <person name="Haridas S."/>
            <person name="He G."/>
            <person name="LaButti K."/>
            <person name="Lipzen A."/>
            <person name="Mondo S."/>
            <person name="Riley R."/>
            <person name="Salamov A."/>
            <person name="Simmons B.A."/>
            <person name="Magnuson J.K."/>
            <person name="Henrissat B."/>
            <person name="Mortensen U.H."/>
            <person name="Larsen T.O."/>
            <person name="Devries R.P."/>
            <person name="Grigoriev I.V."/>
            <person name="Machida M."/>
            <person name="Baker S.E."/>
            <person name="Andersen M.R."/>
        </authorList>
    </citation>
    <scope>NUCLEOTIDE SEQUENCE [LARGE SCALE GENOMIC DNA]</scope>
    <source>
        <strain evidence="14">IBT 14317</strain>
    </source>
</reference>